<feature type="compositionally biased region" description="Basic and acidic residues" evidence="8">
    <location>
        <begin position="524"/>
        <end position="536"/>
    </location>
</feature>
<dbReference type="Pfam" id="PF00083">
    <property type="entry name" value="Sugar_tr"/>
    <property type="match status" value="1"/>
</dbReference>
<keyword evidence="6" id="KW-0843">Virulence</keyword>
<dbReference type="OrthoDB" id="2153661at2759"/>
<feature type="transmembrane region" description="Helical" evidence="9">
    <location>
        <begin position="197"/>
        <end position="220"/>
    </location>
</feature>
<dbReference type="Gene3D" id="1.20.1250.20">
    <property type="entry name" value="MFS general substrate transporter like domains"/>
    <property type="match status" value="1"/>
</dbReference>
<feature type="transmembrane region" description="Helical" evidence="9">
    <location>
        <begin position="130"/>
        <end position="151"/>
    </location>
</feature>
<evidence type="ECO:0000256" key="7">
    <source>
        <dbReference type="ARBA" id="ARBA00023136"/>
    </source>
</evidence>
<dbReference type="PROSITE" id="PS50850">
    <property type="entry name" value="MFS"/>
    <property type="match status" value="1"/>
</dbReference>
<dbReference type="PANTHER" id="PTHR23508">
    <property type="entry name" value="CARBOXYLIC ACID TRANSPORTER PROTEIN HOMOLOG"/>
    <property type="match status" value="1"/>
</dbReference>
<dbReference type="InterPro" id="IPR005829">
    <property type="entry name" value="Sugar_transporter_CS"/>
</dbReference>
<dbReference type="Proteomes" id="UP000094236">
    <property type="component" value="Unassembled WGS sequence"/>
</dbReference>
<dbReference type="FunFam" id="1.20.1250.20:FF:000140">
    <property type="entry name" value="Putative MFS phospholipid transporter"/>
    <property type="match status" value="1"/>
</dbReference>
<keyword evidence="7 9" id="KW-0472">Membrane</keyword>
<evidence type="ECO:0000313" key="11">
    <source>
        <dbReference type="EMBL" id="ODV97195.1"/>
    </source>
</evidence>
<sequence>MSKSVGIVEHEQEETTADKSQNDVFERQDTVSSSSFDGGVIRYDKRERADRFVKIKSISDILTIICSGVALISDGYQNNIMTMLNNVFTKEYPKAYTSTVKTRVSNSLTVGTIIGQVVVGVCCDYMGRKWAIVSTTLLIILGSLMCTVAHGSTTAGMFWMMVVSRGITGFGVGGEYPSCSTAASESANESTKRRGGLFCLVTNLPLSLGGPFATIVFLIVYKCTGPTHLSTAWRVCLGIGIFWPMAIFYFRWRMATSVLYKKSAIRHNVPYLLSIKFYWKRLIGTCGCWFIYDFITFPNGIFSSTIISSVISDSSNLERVGEWTLLLGIIAIPGVFVGAYLVDVIGRKYTLMIGFSGYLVIGLIIGCAYEQLTKIVPLFIIFYGLFNSMGNLGPGDNMGLTSSECYATPIRGTFYGLSAAVGKAGAAIGNQCFTAIQDNLGKRWTFIIGAILGSVGVVIAFLCIPHLTDEDLMMEDVRYENYLRANGWTGTFGLGDDAQAGTLEDYGNQTTEKTTEITETGDEVEVKKSPIQETTK</sequence>
<keyword evidence="12" id="KW-1185">Reference proteome</keyword>
<comment type="subcellular location">
    <subcellularLocation>
        <location evidence="1">Cell membrane</location>
        <topology evidence="1">Multi-pass membrane protein</topology>
    </subcellularLocation>
</comment>
<organism evidence="11 12">
    <name type="scientific">Pachysolen tannophilus NRRL Y-2460</name>
    <dbReference type="NCBI Taxonomy" id="669874"/>
    <lineage>
        <taxon>Eukaryota</taxon>
        <taxon>Fungi</taxon>
        <taxon>Dikarya</taxon>
        <taxon>Ascomycota</taxon>
        <taxon>Saccharomycotina</taxon>
        <taxon>Pichiomycetes</taxon>
        <taxon>Pachysolenaceae</taxon>
        <taxon>Pachysolen</taxon>
    </lineage>
</organism>
<gene>
    <name evidence="11" type="ORF">PACTADRAFT_32677</name>
</gene>
<protein>
    <recommendedName>
        <fullName evidence="10">Major facilitator superfamily (MFS) profile domain-containing protein</fullName>
    </recommendedName>
</protein>
<feature type="transmembrane region" description="Helical" evidence="9">
    <location>
        <begin position="444"/>
        <end position="467"/>
    </location>
</feature>
<evidence type="ECO:0000256" key="9">
    <source>
        <dbReference type="SAM" id="Phobius"/>
    </source>
</evidence>
<dbReference type="GO" id="GO:0001406">
    <property type="term" value="F:glycerophosphodiester transmembrane transporter activity"/>
    <property type="evidence" value="ECO:0007669"/>
    <property type="project" value="EnsemblFungi"/>
</dbReference>
<dbReference type="GO" id="GO:0015169">
    <property type="term" value="F:glycerol-3-phosphate transmembrane transporter activity"/>
    <property type="evidence" value="ECO:0007669"/>
    <property type="project" value="EnsemblFungi"/>
</dbReference>
<evidence type="ECO:0000256" key="8">
    <source>
        <dbReference type="SAM" id="MobiDB-lite"/>
    </source>
</evidence>
<keyword evidence="4 9" id="KW-0812">Transmembrane</keyword>
<dbReference type="EMBL" id="KV454012">
    <property type="protein sequence ID" value="ODV97195.1"/>
    <property type="molecule type" value="Genomic_DNA"/>
</dbReference>
<proteinExistence type="inferred from homology"/>
<evidence type="ECO:0000259" key="10">
    <source>
        <dbReference type="PROSITE" id="PS50850"/>
    </source>
</evidence>
<evidence type="ECO:0000256" key="3">
    <source>
        <dbReference type="ARBA" id="ARBA00022448"/>
    </source>
</evidence>
<dbReference type="PANTHER" id="PTHR23508:SF10">
    <property type="entry name" value="CARBOXYLIC ACID TRANSPORTER PROTEIN HOMOLOG"/>
    <property type="match status" value="1"/>
</dbReference>
<accession>A0A1E4TZM4</accession>
<dbReference type="InterPro" id="IPR005828">
    <property type="entry name" value="MFS_sugar_transport-like"/>
</dbReference>
<dbReference type="PROSITE" id="PS00216">
    <property type="entry name" value="SUGAR_TRANSPORT_1"/>
    <property type="match status" value="1"/>
</dbReference>
<evidence type="ECO:0000256" key="2">
    <source>
        <dbReference type="ARBA" id="ARBA00010992"/>
    </source>
</evidence>
<comment type="similarity">
    <text evidence="2">Belongs to the major facilitator superfamily. Sugar transporter (TC 2.A.1.1) family.</text>
</comment>
<dbReference type="InterPro" id="IPR036259">
    <property type="entry name" value="MFS_trans_sf"/>
</dbReference>
<feature type="transmembrane region" description="Helical" evidence="9">
    <location>
        <begin position="323"/>
        <end position="342"/>
    </location>
</feature>
<feature type="domain" description="Major facilitator superfamily (MFS) profile" evidence="10">
    <location>
        <begin position="63"/>
        <end position="468"/>
    </location>
</feature>
<dbReference type="STRING" id="669874.A0A1E4TZM4"/>
<name>A0A1E4TZM4_PACTA</name>
<feature type="transmembrane region" description="Helical" evidence="9">
    <location>
        <begin position="349"/>
        <end position="369"/>
    </location>
</feature>
<feature type="transmembrane region" description="Helical" evidence="9">
    <location>
        <begin position="232"/>
        <end position="252"/>
    </location>
</feature>
<dbReference type="AlphaFoldDB" id="A0A1E4TZM4"/>
<feature type="region of interest" description="Disordered" evidence="8">
    <location>
        <begin position="505"/>
        <end position="536"/>
    </location>
</feature>
<evidence type="ECO:0000256" key="4">
    <source>
        <dbReference type="ARBA" id="ARBA00022692"/>
    </source>
</evidence>
<dbReference type="InterPro" id="IPR020846">
    <property type="entry name" value="MFS_dom"/>
</dbReference>
<feature type="transmembrane region" description="Helical" evidence="9">
    <location>
        <begin position="375"/>
        <end position="393"/>
    </location>
</feature>
<dbReference type="GO" id="GO:0046943">
    <property type="term" value="F:carboxylic acid transmembrane transporter activity"/>
    <property type="evidence" value="ECO:0007669"/>
    <property type="project" value="TreeGrafter"/>
</dbReference>
<feature type="region of interest" description="Disordered" evidence="8">
    <location>
        <begin position="1"/>
        <end position="24"/>
    </location>
</feature>
<evidence type="ECO:0000256" key="1">
    <source>
        <dbReference type="ARBA" id="ARBA00004651"/>
    </source>
</evidence>
<evidence type="ECO:0000313" key="12">
    <source>
        <dbReference type="Proteomes" id="UP000094236"/>
    </source>
</evidence>
<evidence type="ECO:0000256" key="5">
    <source>
        <dbReference type="ARBA" id="ARBA00022989"/>
    </source>
</evidence>
<feature type="transmembrane region" description="Helical" evidence="9">
    <location>
        <begin position="289"/>
        <end position="311"/>
    </location>
</feature>
<reference evidence="12" key="1">
    <citation type="submission" date="2016-05" db="EMBL/GenBank/DDBJ databases">
        <title>Comparative genomics of biotechnologically important yeasts.</title>
        <authorList>
            <consortium name="DOE Joint Genome Institute"/>
            <person name="Riley R."/>
            <person name="Haridas S."/>
            <person name="Wolfe K.H."/>
            <person name="Lopes M.R."/>
            <person name="Hittinger C.T."/>
            <person name="Goker M."/>
            <person name="Salamov A."/>
            <person name="Wisecaver J."/>
            <person name="Long T.M."/>
            <person name="Aerts A.L."/>
            <person name="Barry K."/>
            <person name="Choi C."/>
            <person name="Clum A."/>
            <person name="Coughlan A.Y."/>
            <person name="Deshpande S."/>
            <person name="Douglass A.P."/>
            <person name="Hanson S.J."/>
            <person name="Klenk H.-P."/>
            <person name="Labutti K."/>
            <person name="Lapidus A."/>
            <person name="Lindquist E."/>
            <person name="Lipzen A."/>
            <person name="Meier-Kolthoff J.P."/>
            <person name="Ohm R.A."/>
            <person name="Otillar R.P."/>
            <person name="Pangilinan J."/>
            <person name="Peng Y."/>
            <person name="Rokas A."/>
            <person name="Rosa C.A."/>
            <person name="Scheuner C."/>
            <person name="Sibirny A.A."/>
            <person name="Slot J.C."/>
            <person name="Stielow J.B."/>
            <person name="Sun H."/>
            <person name="Kurtzman C.P."/>
            <person name="Blackwell M."/>
            <person name="Grigoriev I.V."/>
            <person name="Jeffries T.W."/>
        </authorList>
    </citation>
    <scope>NUCLEOTIDE SEQUENCE [LARGE SCALE GENOMIC DNA]</scope>
    <source>
        <strain evidence="12">NRRL Y-2460</strain>
    </source>
</reference>
<keyword evidence="5 9" id="KW-1133">Transmembrane helix</keyword>
<feature type="transmembrane region" description="Helical" evidence="9">
    <location>
        <begin position="104"/>
        <end position="123"/>
    </location>
</feature>
<keyword evidence="3" id="KW-0813">Transport</keyword>
<dbReference type="SUPFAM" id="SSF103473">
    <property type="entry name" value="MFS general substrate transporter"/>
    <property type="match status" value="1"/>
</dbReference>
<dbReference type="GO" id="GO:0005886">
    <property type="term" value="C:plasma membrane"/>
    <property type="evidence" value="ECO:0007669"/>
    <property type="project" value="UniProtKB-SubCell"/>
</dbReference>
<evidence type="ECO:0000256" key="6">
    <source>
        <dbReference type="ARBA" id="ARBA00023026"/>
    </source>
</evidence>